<sequence>MTQTFVQSFTHLKDRPNADKALPFLQRVASLVKPIMRKHNWVLPVLSEFFPESPNLLGLNINGGQKILLRLRPAHSPDTFMDEEDVVRTMLHELTHNVQGPHDEKFYKFLSELEDDKGRRLGENISHNAPVYIARQRALEAAEKRRRLAGVVGGSRRLGGIAPKRNLSPRELAAEAAERRVKDEKACASGATAQREAEKAAKESIQDEVIDLTTDSDSEVVILDETLSSGNAVKVATQIPDAKPPVKRPHKRPSLPDSKRSRSKVRSARLTTPPPSGTATPVVSRGSPLPMNDDQWRCPRCTLVNEPRTLQCAACLLIRPEEIINSGPADFAAQSSRRVYMGEVLSLVADTLKRKVDRTHLIDFAFFVLVFLLLLSYLCSLDFGLWTLRRT</sequence>
<dbReference type="Proteomes" id="UP001148662">
    <property type="component" value="Unassembled WGS sequence"/>
</dbReference>
<name>A0ACC1TA35_9APHY</name>
<keyword evidence="2" id="KW-1185">Reference proteome</keyword>
<accession>A0ACC1TA35</accession>
<organism evidence="1 2">
    <name type="scientific">Phlebia brevispora</name>
    <dbReference type="NCBI Taxonomy" id="194682"/>
    <lineage>
        <taxon>Eukaryota</taxon>
        <taxon>Fungi</taxon>
        <taxon>Dikarya</taxon>
        <taxon>Basidiomycota</taxon>
        <taxon>Agaricomycotina</taxon>
        <taxon>Agaricomycetes</taxon>
        <taxon>Polyporales</taxon>
        <taxon>Meruliaceae</taxon>
        <taxon>Phlebia</taxon>
    </lineage>
</organism>
<evidence type="ECO:0000313" key="1">
    <source>
        <dbReference type="EMBL" id="KAJ3556711.1"/>
    </source>
</evidence>
<comment type="caution">
    <text evidence="1">The sequence shown here is derived from an EMBL/GenBank/DDBJ whole genome shotgun (WGS) entry which is preliminary data.</text>
</comment>
<dbReference type="EMBL" id="JANHOG010000218">
    <property type="protein sequence ID" value="KAJ3556711.1"/>
    <property type="molecule type" value="Genomic_DNA"/>
</dbReference>
<gene>
    <name evidence="1" type="ORF">NM688_g1878</name>
</gene>
<evidence type="ECO:0000313" key="2">
    <source>
        <dbReference type="Proteomes" id="UP001148662"/>
    </source>
</evidence>
<protein>
    <submittedName>
        <fullName evidence="1">Uncharacterized protein</fullName>
    </submittedName>
</protein>
<proteinExistence type="predicted"/>
<reference evidence="1" key="1">
    <citation type="submission" date="2022-07" db="EMBL/GenBank/DDBJ databases">
        <title>Genome Sequence of Phlebia brevispora.</title>
        <authorList>
            <person name="Buettner E."/>
        </authorList>
    </citation>
    <scope>NUCLEOTIDE SEQUENCE</scope>
    <source>
        <strain evidence="1">MPL23</strain>
    </source>
</reference>